<dbReference type="Pfam" id="PF18044">
    <property type="entry name" value="zf-CCCH_4"/>
    <property type="match status" value="1"/>
</dbReference>
<feature type="zinc finger region" description="C3H1-type" evidence="5">
    <location>
        <begin position="566"/>
        <end position="594"/>
    </location>
</feature>
<feature type="compositionally biased region" description="Basic residues" evidence="6">
    <location>
        <begin position="470"/>
        <end position="500"/>
    </location>
</feature>
<dbReference type="InterPro" id="IPR000571">
    <property type="entry name" value="Znf_CCCH"/>
</dbReference>
<evidence type="ECO:0000256" key="5">
    <source>
        <dbReference type="PROSITE-ProRule" id="PRU00723"/>
    </source>
</evidence>
<evidence type="ECO:0000256" key="1">
    <source>
        <dbReference type="ARBA" id="ARBA00022723"/>
    </source>
</evidence>
<keyword evidence="3 5" id="KW-0863">Zinc-finger</keyword>
<feature type="region of interest" description="Disordered" evidence="6">
    <location>
        <begin position="893"/>
        <end position="926"/>
    </location>
</feature>
<evidence type="ECO:0000313" key="8">
    <source>
        <dbReference type="Proteomes" id="UP001652623"/>
    </source>
</evidence>
<sequence>MEERQIETPKPSKQCFSFPPPRRRQLNSATYRTLVRILSHCYDELSQQSLAAPNLRHELITDSGSNESGKRDVKEESEHVELVVTDNMELGIQASHGATELDLRFDDTVSQYGMTGSTQTAIDHIEHMMNKEENEDVLNRINATVKESTFGIGLEDLGFSREQILIHELEHIAKGNDDLVHENSLKPSTALLDQNESDIDEVKMLNNQEEHIDFQRNVITKSENASQNICGSFDSHLGSTLAAESSNPRASYEVKTKLLDNTLPITQQNDREMENTVSEGGSDKYPSLNAEVGEIEEGEHHNHEASETIDMSLDKNIFAEASKCSNNHDPQSFSPEANAMIIEHEMLTKDEEPKTSDCKSDAADSANYMTEDEDIEEGEISVDCGVDANSMDMVLQNAEVLEDKKVYEQHTSRGLVDYKELHSIAANEKDFPSACFLLDTVNNTSKGVEPRESNSNKMVNMQKDAELQNKKKRGPPSKEKKAKKKKRDRKKRADKNRQLGVKRLKLVPMSKPKTPTFCRHFLKGRCQEGDKCKFSHDTIPLTKSKPCCHFARHSCMKGDDCPFDHQLSKYPCSNFASMGSCNRGDDCMFSHKIPHKEDTANASNVMKPELKSTSLLDNSRSKEKLISNGASQKNYNALCHSKEIHSRVYNKQNTKDAVSKQSEAAPKGTSFLSVQNSLLVDSSKLRQGSLFGNNSAGAKAGNHIHQNASIQNSSEILHKTPPAVPPKGINFLSFGKVPSGNSNSKKLASLPLCGDGVKRSVSDNSNLHDHDCSTSNSCLMPNGSQHSVAPKGINFLSIGKASVNDSGCKEKSSLPYGRDNGTDSCVKDEQTALDKPQSSSTISLAERSPSCPVSSVQFSGNLASRIYKDTPLSAQKALLSTLAFAAKCESGVKPNQSVDAPAVNAETLNETRSNNGNSGSSQNDTGKATKILEFLSRFGCKTQQ</sequence>
<dbReference type="RefSeq" id="XP_048334920.1">
    <property type="nucleotide sequence ID" value="XM_048478963.2"/>
</dbReference>
<feature type="compositionally biased region" description="Low complexity" evidence="6">
    <location>
        <begin position="913"/>
        <end position="923"/>
    </location>
</feature>
<keyword evidence="1 5" id="KW-0479">Metal-binding</keyword>
<organism evidence="8 9">
    <name type="scientific">Ziziphus jujuba</name>
    <name type="common">Chinese jujube</name>
    <name type="synonym">Ziziphus sativa</name>
    <dbReference type="NCBI Taxonomy" id="326968"/>
    <lineage>
        <taxon>Eukaryota</taxon>
        <taxon>Viridiplantae</taxon>
        <taxon>Streptophyta</taxon>
        <taxon>Embryophyta</taxon>
        <taxon>Tracheophyta</taxon>
        <taxon>Spermatophyta</taxon>
        <taxon>Magnoliopsida</taxon>
        <taxon>eudicotyledons</taxon>
        <taxon>Gunneridae</taxon>
        <taxon>Pentapetalae</taxon>
        <taxon>rosids</taxon>
        <taxon>fabids</taxon>
        <taxon>Rosales</taxon>
        <taxon>Rhamnaceae</taxon>
        <taxon>Paliureae</taxon>
        <taxon>Ziziphus</taxon>
    </lineage>
</organism>
<name>A0ABM3IT21_ZIZJJ</name>
<evidence type="ECO:0000256" key="6">
    <source>
        <dbReference type="SAM" id="MobiDB-lite"/>
    </source>
</evidence>
<evidence type="ECO:0000313" key="9">
    <source>
        <dbReference type="RefSeq" id="XP_048334920.1"/>
    </source>
</evidence>
<keyword evidence="8" id="KW-1185">Reference proteome</keyword>
<feature type="domain" description="C3H1-type" evidence="7">
    <location>
        <begin position="512"/>
        <end position="539"/>
    </location>
</feature>
<dbReference type="Proteomes" id="UP001652623">
    <property type="component" value="Chromosome 7"/>
</dbReference>
<reference evidence="9" key="1">
    <citation type="submission" date="2025-08" db="UniProtKB">
        <authorList>
            <consortium name="RefSeq"/>
        </authorList>
    </citation>
    <scope>IDENTIFICATION</scope>
    <source>
        <tissue evidence="9">Seedling</tissue>
    </source>
</reference>
<proteinExistence type="predicted"/>
<feature type="domain" description="C3H1-type" evidence="7">
    <location>
        <begin position="541"/>
        <end position="565"/>
    </location>
</feature>
<feature type="domain" description="C3H1-type" evidence="7">
    <location>
        <begin position="566"/>
        <end position="594"/>
    </location>
</feature>
<dbReference type="PANTHER" id="PTHR13119">
    <property type="entry name" value="ZINC FINGER CCCH DOMAIN-CONTAINING PROTEI"/>
    <property type="match status" value="1"/>
</dbReference>
<evidence type="ECO:0000256" key="3">
    <source>
        <dbReference type="ARBA" id="ARBA00022771"/>
    </source>
</evidence>
<evidence type="ECO:0000256" key="4">
    <source>
        <dbReference type="ARBA" id="ARBA00022833"/>
    </source>
</evidence>
<dbReference type="InterPro" id="IPR045124">
    <property type="entry name" value="Su(sable)-like"/>
</dbReference>
<protein>
    <submittedName>
        <fullName evidence="9">Uncharacterized protein LOC107424062 isoform X1</fullName>
    </submittedName>
</protein>
<dbReference type="Gene3D" id="2.30.30.1190">
    <property type="match status" value="1"/>
</dbReference>
<dbReference type="SUPFAM" id="SSF90229">
    <property type="entry name" value="CCCH zinc finger"/>
    <property type="match status" value="2"/>
</dbReference>
<feature type="zinc finger region" description="C3H1-type" evidence="5">
    <location>
        <begin position="541"/>
        <end position="565"/>
    </location>
</feature>
<accession>A0ABM3IT21</accession>
<feature type="zinc finger region" description="C3H1-type" evidence="5">
    <location>
        <begin position="512"/>
        <end position="539"/>
    </location>
</feature>
<keyword evidence="4 5" id="KW-0862">Zinc</keyword>
<feature type="region of interest" description="Disordered" evidence="6">
    <location>
        <begin position="445"/>
        <end position="500"/>
    </location>
</feature>
<dbReference type="Gene3D" id="4.10.1000.10">
    <property type="entry name" value="Zinc finger, CCCH-type"/>
    <property type="match status" value="1"/>
</dbReference>
<dbReference type="InterPro" id="IPR036855">
    <property type="entry name" value="Znf_CCCH_sf"/>
</dbReference>
<dbReference type="PANTHER" id="PTHR13119:SF12">
    <property type="entry name" value="PROTEIN SUPPRESSOR OF SABLE"/>
    <property type="match status" value="1"/>
</dbReference>
<evidence type="ECO:0000256" key="2">
    <source>
        <dbReference type="ARBA" id="ARBA00022737"/>
    </source>
</evidence>
<gene>
    <name evidence="9" type="primary">LOC107424062</name>
</gene>
<dbReference type="PROSITE" id="PS50103">
    <property type="entry name" value="ZF_C3H1"/>
    <property type="match status" value="3"/>
</dbReference>
<evidence type="ECO:0000259" key="7">
    <source>
        <dbReference type="PROSITE" id="PS50103"/>
    </source>
</evidence>
<dbReference type="InterPro" id="IPR041367">
    <property type="entry name" value="Znf-CCCH_4"/>
</dbReference>
<dbReference type="GeneID" id="107424062"/>
<feature type="region of interest" description="Disordered" evidence="6">
    <location>
        <begin position="1"/>
        <end position="22"/>
    </location>
</feature>
<keyword evidence="2" id="KW-0677">Repeat</keyword>
<dbReference type="SMART" id="SM00356">
    <property type="entry name" value="ZnF_C3H1"/>
    <property type="match status" value="3"/>
</dbReference>